<keyword evidence="3" id="KW-1185">Reference proteome</keyword>
<reference evidence="2" key="1">
    <citation type="submission" date="2018-04" db="EMBL/GenBank/DDBJ databases">
        <title>Whole genome sequencing of Hypsizygus marmoreus.</title>
        <authorList>
            <person name="Choi I.-G."/>
            <person name="Min B."/>
            <person name="Kim J.-G."/>
            <person name="Kim S."/>
            <person name="Oh Y.-L."/>
            <person name="Kong W.-S."/>
            <person name="Park H."/>
            <person name="Jeong J."/>
            <person name="Song E.-S."/>
        </authorList>
    </citation>
    <scope>NUCLEOTIDE SEQUENCE [LARGE SCALE GENOMIC DNA]</scope>
    <source>
        <strain evidence="2">51987-8</strain>
    </source>
</reference>
<name>A0A369JHF8_HYPMA</name>
<evidence type="ECO:0000256" key="1">
    <source>
        <dbReference type="SAM" id="MobiDB-lite"/>
    </source>
</evidence>
<dbReference type="EMBL" id="LUEZ02000084">
    <property type="protein sequence ID" value="RDB19143.1"/>
    <property type="molecule type" value="Genomic_DNA"/>
</dbReference>
<sequence length="210" mass="23347">MGCGKTAACHDSRRAASGFQCGIANTGMLALVQWRPPHRGVVFMTSTIYVPSRTYRLHRDEPIQVMASPQPRPCSPSPQSPRRINKYPAASRTRRFEGDEVIGADGVRNEARTCVLYESKLIASGIDLLLSFIRDMKILNPKPSGHALYRACFSAQKTGVGGDPLTDFMCNREDEVYAWIGLDVHPITSCSQERTEGSCVLTHRWHPNIE</sequence>
<feature type="compositionally biased region" description="Pro residues" evidence="1">
    <location>
        <begin position="70"/>
        <end position="79"/>
    </location>
</feature>
<dbReference type="AlphaFoldDB" id="A0A369JHF8"/>
<dbReference type="InParanoid" id="A0A369JHF8"/>
<dbReference type="STRING" id="39966.A0A369JHF8"/>
<comment type="caution">
    <text evidence="2">The sequence shown here is derived from an EMBL/GenBank/DDBJ whole genome shotgun (WGS) entry which is preliminary data.</text>
</comment>
<evidence type="ECO:0000313" key="2">
    <source>
        <dbReference type="EMBL" id="RDB19143.1"/>
    </source>
</evidence>
<dbReference type="Proteomes" id="UP000076154">
    <property type="component" value="Unassembled WGS sequence"/>
</dbReference>
<evidence type="ECO:0000313" key="3">
    <source>
        <dbReference type="Proteomes" id="UP000076154"/>
    </source>
</evidence>
<protein>
    <submittedName>
        <fullName evidence="2">Uncharacterized protein</fullName>
    </submittedName>
</protein>
<proteinExistence type="predicted"/>
<feature type="region of interest" description="Disordered" evidence="1">
    <location>
        <begin position="66"/>
        <end position="85"/>
    </location>
</feature>
<organism evidence="2 3">
    <name type="scientific">Hypsizygus marmoreus</name>
    <name type="common">White beech mushroom</name>
    <name type="synonym">Agaricus marmoreus</name>
    <dbReference type="NCBI Taxonomy" id="39966"/>
    <lineage>
        <taxon>Eukaryota</taxon>
        <taxon>Fungi</taxon>
        <taxon>Dikarya</taxon>
        <taxon>Basidiomycota</taxon>
        <taxon>Agaricomycotina</taxon>
        <taxon>Agaricomycetes</taxon>
        <taxon>Agaricomycetidae</taxon>
        <taxon>Agaricales</taxon>
        <taxon>Tricholomatineae</taxon>
        <taxon>Lyophyllaceae</taxon>
        <taxon>Hypsizygus</taxon>
    </lineage>
</organism>
<accession>A0A369JHF8</accession>
<gene>
    <name evidence="2" type="ORF">Hypma_014267</name>
</gene>
<dbReference type="OrthoDB" id="9993796at2759"/>